<dbReference type="Proteomes" id="UP001176429">
    <property type="component" value="Unassembled WGS sequence"/>
</dbReference>
<keyword evidence="2" id="KW-1185">Reference proteome</keyword>
<evidence type="ECO:0000313" key="2">
    <source>
        <dbReference type="Proteomes" id="UP001176429"/>
    </source>
</evidence>
<reference evidence="1" key="1">
    <citation type="submission" date="2023-07" db="EMBL/GenBank/DDBJ databases">
        <authorList>
            <person name="Kim M.K."/>
        </authorList>
    </citation>
    <scope>NUCLEOTIDE SEQUENCE</scope>
    <source>
        <strain evidence="1">ASUV-10-1</strain>
    </source>
</reference>
<dbReference type="SUPFAM" id="SSF49265">
    <property type="entry name" value="Fibronectin type III"/>
    <property type="match status" value="1"/>
</dbReference>
<sequence>MKRVLKVLTDYSYLRVAQYSGFAHGVTSALGASAYFPTGKALAQPVLEAVQALDAFTEANPLSNTQLTAELQVLRATLLKALSDAAGEVNRLQAGNEAALRSTGFVLATEPKKRQPPLAPTRCEIVDGPSSGTVCIQIKRPLDTDNVKWYYTTDPTLPLEQWTYVLKLTDELTITGLVPGTRLYAKVAAINSASELDNLAFAEATPRFVQ</sequence>
<dbReference type="EMBL" id="JAUQSY010000022">
    <property type="protein sequence ID" value="MDO7877569.1"/>
    <property type="molecule type" value="Genomic_DNA"/>
</dbReference>
<gene>
    <name evidence="1" type="ORF">Q5H93_22715</name>
</gene>
<comment type="caution">
    <text evidence="1">The sequence shown here is derived from an EMBL/GenBank/DDBJ whole genome shotgun (WGS) entry which is preliminary data.</text>
</comment>
<protein>
    <submittedName>
        <fullName evidence="1">Fibronectin type III domain-containing protein</fullName>
    </submittedName>
</protein>
<dbReference type="RefSeq" id="WP_305009009.1">
    <property type="nucleotide sequence ID" value="NZ_JAUQSY010000022.1"/>
</dbReference>
<dbReference type="InterPro" id="IPR036116">
    <property type="entry name" value="FN3_sf"/>
</dbReference>
<proteinExistence type="predicted"/>
<evidence type="ECO:0000313" key="1">
    <source>
        <dbReference type="EMBL" id="MDO7877569.1"/>
    </source>
</evidence>
<organism evidence="1 2">
    <name type="scientific">Hymenobacter aranciens</name>
    <dbReference type="NCBI Taxonomy" id="3063996"/>
    <lineage>
        <taxon>Bacteria</taxon>
        <taxon>Pseudomonadati</taxon>
        <taxon>Bacteroidota</taxon>
        <taxon>Cytophagia</taxon>
        <taxon>Cytophagales</taxon>
        <taxon>Hymenobacteraceae</taxon>
        <taxon>Hymenobacter</taxon>
    </lineage>
</organism>
<name>A0ABT9BIP9_9BACT</name>
<accession>A0ABT9BIP9</accession>